<organism evidence="1 2">
    <name type="scientific">Magnetovibrio blakemorei</name>
    <dbReference type="NCBI Taxonomy" id="28181"/>
    <lineage>
        <taxon>Bacteria</taxon>
        <taxon>Pseudomonadati</taxon>
        <taxon>Pseudomonadota</taxon>
        <taxon>Alphaproteobacteria</taxon>
        <taxon>Rhodospirillales</taxon>
        <taxon>Magnetovibrionaceae</taxon>
        <taxon>Magnetovibrio</taxon>
    </lineage>
</organism>
<evidence type="ECO:0000313" key="1">
    <source>
        <dbReference type="EMBL" id="OEJ66721.1"/>
    </source>
</evidence>
<proteinExistence type="predicted"/>
<accession>A0A1E5Q6Y2</accession>
<keyword evidence="2" id="KW-1185">Reference proteome</keyword>
<dbReference type="AlphaFoldDB" id="A0A1E5Q6Y2"/>
<gene>
    <name evidence="1" type="ORF">BEN30_11630</name>
</gene>
<evidence type="ECO:0008006" key="3">
    <source>
        <dbReference type="Google" id="ProtNLM"/>
    </source>
</evidence>
<dbReference type="EMBL" id="MCGG01000029">
    <property type="protein sequence ID" value="OEJ66721.1"/>
    <property type="molecule type" value="Genomic_DNA"/>
</dbReference>
<evidence type="ECO:0000313" key="2">
    <source>
        <dbReference type="Proteomes" id="UP000095347"/>
    </source>
</evidence>
<dbReference type="OrthoDB" id="7345244at2"/>
<dbReference type="PANTHER" id="PTHR35889">
    <property type="entry name" value="CYCLOINULO-OLIGOSACCHARIDE FRUCTANOTRANSFERASE-RELATED"/>
    <property type="match status" value="1"/>
</dbReference>
<dbReference type="STRING" id="28181.BEN30_11630"/>
<sequence>MKITNLLVGFGVSVFASISVLVTPVLAQNDDMDSHERAVLNIMDKYDVDIGYDYIATLMRLPNAFGEGAACIVCHNSNDEKHSPRGLNLSTCEGILKGATEAPAQKIVAPGDGDHSLIRSFIRDNRMPFGVSFDVPTNLPAILAVKKWIDDGAKNDNFFKQTVLPSFKDPTAYGGSAACVECHMSNQEPPSFHELNLSSYDGVMLGADAIAKKAEGLPAVKIVIPGDSEGSKLYQRLVRNRMPAGIDPGENRDHPNLQVLLRWINKGAKCE</sequence>
<name>A0A1E5Q6Y2_9PROT</name>
<dbReference type="RefSeq" id="WP_069958241.1">
    <property type="nucleotide sequence ID" value="NZ_MCGG01000029.1"/>
</dbReference>
<dbReference type="Proteomes" id="UP000095347">
    <property type="component" value="Unassembled WGS sequence"/>
</dbReference>
<protein>
    <recommendedName>
        <fullName evidence="3">Cytochrome c domain-containing protein</fullName>
    </recommendedName>
</protein>
<reference evidence="2" key="1">
    <citation type="submission" date="2016-07" db="EMBL/GenBank/DDBJ databases">
        <authorList>
            <person name="Florea S."/>
            <person name="Webb J.S."/>
            <person name="Jaromczyk J."/>
            <person name="Schardl C.L."/>
        </authorList>
    </citation>
    <scope>NUCLEOTIDE SEQUENCE [LARGE SCALE GENOMIC DNA]</scope>
    <source>
        <strain evidence="2">MV-1</strain>
    </source>
</reference>
<dbReference type="PANTHER" id="PTHR35889:SF3">
    <property type="entry name" value="F-BOX DOMAIN-CONTAINING PROTEIN"/>
    <property type="match status" value="1"/>
</dbReference>
<comment type="caution">
    <text evidence="1">The sequence shown here is derived from an EMBL/GenBank/DDBJ whole genome shotgun (WGS) entry which is preliminary data.</text>
</comment>